<dbReference type="Proteomes" id="UP000004995">
    <property type="component" value="Unassembled WGS sequence"/>
</dbReference>
<evidence type="ECO:0000313" key="7">
    <source>
        <dbReference type="EMBL" id="RCV33746.1"/>
    </source>
</evidence>
<dbReference type="Pfam" id="PF03171">
    <property type="entry name" value="2OG-FeII_Oxy"/>
    <property type="match status" value="1"/>
</dbReference>
<organism evidence="8 9">
    <name type="scientific">Setaria italica</name>
    <name type="common">Foxtail millet</name>
    <name type="synonym">Panicum italicum</name>
    <dbReference type="NCBI Taxonomy" id="4555"/>
    <lineage>
        <taxon>Eukaryota</taxon>
        <taxon>Viridiplantae</taxon>
        <taxon>Streptophyta</taxon>
        <taxon>Embryophyta</taxon>
        <taxon>Tracheophyta</taxon>
        <taxon>Spermatophyta</taxon>
        <taxon>Magnoliopsida</taxon>
        <taxon>Liliopsida</taxon>
        <taxon>Poales</taxon>
        <taxon>Poaceae</taxon>
        <taxon>PACMAD clade</taxon>
        <taxon>Panicoideae</taxon>
        <taxon>Panicodae</taxon>
        <taxon>Paniceae</taxon>
        <taxon>Cenchrinae</taxon>
        <taxon>Setaria</taxon>
    </lineage>
</organism>
<comment type="similarity">
    <text evidence="1 5">Belongs to the iron/ascorbate-dependent oxidoreductase family.</text>
</comment>
<dbReference type="EMBL" id="AGNK02004358">
    <property type="status" value="NOT_ANNOTATED_CDS"/>
    <property type="molecule type" value="Genomic_DNA"/>
</dbReference>
<dbReference type="STRING" id="4555.K3Y7Z9"/>
<dbReference type="Gene3D" id="2.60.120.330">
    <property type="entry name" value="B-lactam Antibiotic, Isopenicillin N Synthase, Chain"/>
    <property type="match status" value="1"/>
</dbReference>
<dbReference type="AlphaFoldDB" id="K3Y7Z9"/>
<keyword evidence="3 5" id="KW-0560">Oxidoreductase</keyword>
<evidence type="ECO:0000313" key="9">
    <source>
        <dbReference type="Proteomes" id="UP000004995"/>
    </source>
</evidence>
<dbReference type="PANTHER" id="PTHR10209">
    <property type="entry name" value="OXIDOREDUCTASE, 2OG-FE II OXYGENASE FAMILY PROTEIN"/>
    <property type="match status" value="1"/>
</dbReference>
<accession>K3Y7Z9</accession>
<keyword evidence="2 5" id="KW-0479">Metal-binding</keyword>
<dbReference type="GO" id="GO:0046872">
    <property type="term" value="F:metal ion binding"/>
    <property type="evidence" value="ECO:0007669"/>
    <property type="project" value="UniProtKB-KW"/>
</dbReference>
<dbReference type="PANTHER" id="PTHR10209:SF145">
    <property type="entry name" value="DIBOA-GLUCOSIDE DIOXYGENASE BX6"/>
    <property type="match status" value="1"/>
</dbReference>
<evidence type="ECO:0000256" key="3">
    <source>
        <dbReference type="ARBA" id="ARBA00023002"/>
    </source>
</evidence>
<dbReference type="KEGG" id="sita:101778204"/>
<feature type="domain" description="Fe2OG dioxygenase" evidence="6">
    <location>
        <begin position="217"/>
        <end position="325"/>
    </location>
</feature>
<protein>
    <recommendedName>
        <fullName evidence="6">Fe2OG dioxygenase domain-containing protein</fullName>
    </recommendedName>
</protein>
<dbReference type="EnsemblPlants" id="KQK97364">
    <property type="protein sequence ID" value="KQK97364"/>
    <property type="gene ID" value="SETIT_010340mg"/>
</dbReference>
<proteinExistence type="inferred from homology"/>
<reference evidence="8" key="3">
    <citation type="submission" date="2018-08" db="UniProtKB">
        <authorList>
            <consortium name="EnsemblPlants"/>
        </authorList>
    </citation>
    <scope>IDENTIFICATION</scope>
    <source>
        <strain evidence="8">Yugu1</strain>
    </source>
</reference>
<evidence type="ECO:0000256" key="1">
    <source>
        <dbReference type="ARBA" id="ARBA00008056"/>
    </source>
</evidence>
<dbReference type="GO" id="GO:0051213">
    <property type="term" value="F:dioxygenase activity"/>
    <property type="evidence" value="ECO:0007669"/>
    <property type="project" value="UniProtKB-ARBA"/>
</dbReference>
<dbReference type="PROSITE" id="PS51471">
    <property type="entry name" value="FE2OG_OXY"/>
    <property type="match status" value="1"/>
</dbReference>
<gene>
    <name evidence="8" type="primary">LOC101778204</name>
    <name evidence="7" type="ORF">SETIT_7G107200v2</name>
</gene>
<dbReference type="Gramene" id="KQK97364">
    <property type="protein sequence ID" value="KQK97364"/>
    <property type="gene ID" value="SETIT_010340mg"/>
</dbReference>
<dbReference type="GeneID" id="101778204"/>
<dbReference type="OrthoDB" id="288590at2759"/>
<dbReference type="eggNOG" id="KOG0143">
    <property type="taxonomic scope" value="Eukaryota"/>
</dbReference>
<dbReference type="InterPro" id="IPR026992">
    <property type="entry name" value="DIOX_N"/>
</dbReference>
<dbReference type="InterPro" id="IPR027443">
    <property type="entry name" value="IPNS-like_sf"/>
</dbReference>
<dbReference type="RefSeq" id="XP_004978018.1">
    <property type="nucleotide sequence ID" value="XM_004977961.4"/>
</dbReference>
<dbReference type="HOGENOM" id="CLU_010119_0_0_1"/>
<evidence type="ECO:0000313" key="8">
    <source>
        <dbReference type="EnsemblPlants" id="KQK97364"/>
    </source>
</evidence>
<dbReference type="OMA" id="EMGCMES"/>
<dbReference type="SUPFAM" id="SSF51197">
    <property type="entry name" value="Clavaminate synthase-like"/>
    <property type="match status" value="1"/>
</dbReference>
<dbReference type="EMBL" id="CM003534">
    <property type="protein sequence ID" value="RCV33746.1"/>
    <property type="molecule type" value="Genomic_DNA"/>
</dbReference>
<dbReference type="InterPro" id="IPR044861">
    <property type="entry name" value="IPNS-like_FE2OG_OXY"/>
</dbReference>
<evidence type="ECO:0000256" key="4">
    <source>
        <dbReference type="ARBA" id="ARBA00023004"/>
    </source>
</evidence>
<evidence type="ECO:0000256" key="2">
    <source>
        <dbReference type="ARBA" id="ARBA00022723"/>
    </source>
</evidence>
<keyword evidence="9" id="KW-1185">Reference proteome</keyword>
<dbReference type="FunFam" id="2.60.120.330:FF:000005">
    <property type="entry name" value="1-aminocyclopropane-1-carboxylate oxidase homolog 1"/>
    <property type="match status" value="1"/>
</dbReference>
<dbReference type="InterPro" id="IPR005123">
    <property type="entry name" value="Oxoglu/Fe-dep_dioxygenase_dom"/>
</dbReference>
<evidence type="ECO:0000256" key="5">
    <source>
        <dbReference type="RuleBase" id="RU003682"/>
    </source>
</evidence>
<evidence type="ECO:0000259" key="6">
    <source>
        <dbReference type="PROSITE" id="PS51471"/>
    </source>
</evidence>
<sequence>MSATGSAAGVASGYDRRRELQAFDDTKAGVKGLVDAGVTAIPSIFHHPPESLEDTTTSPPSCTDGAFAIPVVDLSADARREDVVAQVRHAAGTVGFFHVVNHGVPEGLMAGMLAGARRFNEGPAEAKRALYSRDQARKVRFGSNFDLFQSAAANWRDTLFCDLAPDPPLPEELPEVLRNVIMEYGDAVMKLGLRVSELLSESLGLSSGHLREMGCMESLHAVCQYYPPCPEPHLTFGIKSHTDPAFFTVLLQDGSTGGLQVLVDRGGGHRRTWVDVPPLPGSLTVNIGDLLQLVSNDRFRSVEHRVPAIKSKDPARVSVASFFNTDLKRSTRLYGPITDGRRPPLYRSVTAQEFMAHFNSVGLDRCPLDYYRLERHTLRPAV</sequence>
<reference evidence="7 9" key="1">
    <citation type="journal article" date="2012" name="Nat. Biotechnol.">
        <title>Reference genome sequence of the model plant Setaria.</title>
        <authorList>
            <person name="Bennetzen J.L."/>
            <person name="Schmutz J."/>
            <person name="Wang H."/>
            <person name="Percifield R."/>
            <person name="Hawkins J."/>
            <person name="Pontaroli A.C."/>
            <person name="Estep M."/>
            <person name="Feng L."/>
            <person name="Vaughn J.N."/>
            <person name="Grimwood J."/>
            <person name="Jenkins J."/>
            <person name="Barry K."/>
            <person name="Lindquist E."/>
            <person name="Hellsten U."/>
            <person name="Deshpande S."/>
            <person name="Wang X."/>
            <person name="Wu X."/>
            <person name="Mitros T."/>
            <person name="Triplett J."/>
            <person name="Yang X."/>
            <person name="Ye C.Y."/>
            <person name="Mauro-Herrera M."/>
            <person name="Wang L."/>
            <person name="Li P."/>
            <person name="Sharma M."/>
            <person name="Sharma R."/>
            <person name="Ronald P.C."/>
            <person name="Panaud O."/>
            <person name="Kellogg E.A."/>
            <person name="Brutnell T.P."/>
            <person name="Doust A.N."/>
            <person name="Tuskan G.A."/>
            <person name="Rokhsar D."/>
            <person name="Devos K.M."/>
        </authorList>
    </citation>
    <scope>NUCLEOTIDE SEQUENCE [LARGE SCALE GENOMIC DNA]</scope>
    <source>
        <strain evidence="9">cv. Yugu1</strain>
        <strain evidence="7">Yugu1</strain>
    </source>
</reference>
<reference evidence="7" key="2">
    <citation type="submission" date="2015-07" db="EMBL/GenBank/DDBJ databases">
        <authorList>
            <person name="Noorani M."/>
        </authorList>
    </citation>
    <scope>NUCLEOTIDE SEQUENCE</scope>
    <source>
        <strain evidence="7">Yugu1</strain>
    </source>
</reference>
<dbReference type="Pfam" id="PF14226">
    <property type="entry name" value="DIOX_N"/>
    <property type="match status" value="1"/>
</dbReference>
<name>K3Y7Z9_SETIT</name>
<keyword evidence="4 5" id="KW-0408">Iron</keyword>